<feature type="transmembrane region" description="Helical" evidence="1">
    <location>
        <begin position="38"/>
        <end position="57"/>
    </location>
</feature>
<keyword evidence="3" id="KW-1185">Reference proteome</keyword>
<protein>
    <submittedName>
        <fullName evidence="2">Uncharacterized protein</fullName>
    </submittedName>
</protein>
<evidence type="ECO:0000313" key="2">
    <source>
        <dbReference type="EMBL" id="EHJ08128.1"/>
    </source>
</evidence>
<evidence type="ECO:0000313" key="3">
    <source>
        <dbReference type="Proteomes" id="UP000005413"/>
    </source>
</evidence>
<organism evidence="2 3">
    <name type="scientific">Staphylococcus simiae CCM 7213 = CCUG 51256</name>
    <dbReference type="NCBI Taxonomy" id="911238"/>
    <lineage>
        <taxon>Bacteria</taxon>
        <taxon>Bacillati</taxon>
        <taxon>Bacillota</taxon>
        <taxon>Bacilli</taxon>
        <taxon>Bacillales</taxon>
        <taxon>Staphylococcaceae</taxon>
        <taxon>Staphylococcus</taxon>
    </lineage>
</organism>
<dbReference type="RefSeq" id="WP_002463512.1">
    <property type="nucleotide sequence ID" value="NZ_AEUN01000386.1"/>
</dbReference>
<dbReference type="AlphaFoldDB" id="G5JI61"/>
<evidence type="ECO:0000256" key="1">
    <source>
        <dbReference type="SAM" id="Phobius"/>
    </source>
</evidence>
<name>G5JI61_9STAP</name>
<comment type="caution">
    <text evidence="2">The sequence shown here is derived from an EMBL/GenBank/DDBJ whole genome shotgun (WGS) entry which is preliminary data.</text>
</comment>
<dbReference type="PATRIC" id="fig|911238.3.peg.963"/>
<keyword evidence="1" id="KW-1133">Transmembrane helix</keyword>
<dbReference type="Proteomes" id="UP000005413">
    <property type="component" value="Unassembled WGS sequence"/>
</dbReference>
<dbReference type="EMBL" id="AEUN01000386">
    <property type="protein sequence ID" value="EHJ08128.1"/>
    <property type="molecule type" value="Genomic_DNA"/>
</dbReference>
<accession>G5JI61</accession>
<feature type="transmembrane region" description="Helical" evidence="1">
    <location>
        <begin position="6"/>
        <end position="26"/>
    </location>
</feature>
<reference evidence="2 3" key="1">
    <citation type="journal article" date="2012" name="BMC Genomics">
        <title>Comparative genomic analysis of the genus Staphylococcus including Staphylococcus aureus and its newly described sister species Staphylococcus simiae.</title>
        <authorList>
            <person name="Suzuki H."/>
            <person name="Lefebure T."/>
            <person name="Pavinski Bitar P."/>
            <person name="Stanhope M.J."/>
        </authorList>
    </citation>
    <scope>NUCLEOTIDE SEQUENCE [LARGE SCALE GENOMIC DNA]</scope>
    <source>
        <strain evidence="2 3">CCM 7213</strain>
    </source>
</reference>
<gene>
    <name evidence="2" type="ORF">SS7213T_05732</name>
</gene>
<keyword evidence="1" id="KW-0812">Transmembrane</keyword>
<keyword evidence="1" id="KW-0472">Membrane</keyword>
<sequence>MLYTILFFIAGPAILAVGNLIIGPIFNKQTPFHIQLRSFIIGSVIYLMIATIGYFLLLQGKL</sequence>
<dbReference type="OrthoDB" id="2413357at2"/>
<proteinExistence type="predicted"/>